<reference evidence="1" key="1">
    <citation type="submission" date="2019-12" db="EMBL/GenBank/DDBJ databases">
        <title>Genome sequencing and annotation of Brassica cretica.</title>
        <authorList>
            <person name="Studholme D.J."/>
            <person name="Sarris P.F."/>
        </authorList>
    </citation>
    <scope>NUCLEOTIDE SEQUENCE</scope>
    <source>
        <strain evidence="1">PFS-102/07</strain>
        <tissue evidence="1">Leaf</tissue>
    </source>
</reference>
<protein>
    <submittedName>
        <fullName evidence="1">Uncharacterized protein</fullName>
    </submittedName>
</protein>
<comment type="caution">
    <text evidence="1">The sequence shown here is derived from an EMBL/GenBank/DDBJ whole genome shotgun (WGS) entry which is preliminary data.</text>
</comment>
<evidence type="ECO:0000313" key="1">
    <source>
        <dbReference type="EMBL" id="KAF2588667.1"/>
    </source>
</evidence>
<gene>
    <name evidence="1" type="ORF">F2Q70_00041892</name>
</gene>
<dbReference type="AlphaFoldDB" id="A0A8S9K494"/>
<name>A0A8S9K494_BRACR</name>
<dbReference type="EMBL" id="QGKY02000190">
    <property type="protein sequence ID" value="KAF2588667.1"/>
    <property type="molecule type" value="Genomic_DNA"/>
</dbReference>
<sequence length="69" mass="7704">MAKAHLGERLGELGSPRDSMVMGLSPECCLTPWRKRWGRVEVAEEATDISVKEDNNLSLIEYELVSVEA</sequence>
<accession>A0A8S9K494</accession>
<proteinExistence type="predicted"/>
<organism evidence="1">
    <name type="scientific">Brassica cretica</name>
    <name type="common">Mustard</name>
    <dbReference type="NCBI Taxonomy" id="69181"/>
    <lineage>
        <taxon>Eukaryota</taxon>
        <taxon>Viridiplantae</taxon>
        <taxon>Streptophyta</taxon>
        <taxon>Embryophyta</taxon>
        <taxon>Tracheophyta</taxon>
        <taxon>Spermatophyta</taxon>
        <taxon>Magnoliopsida</taxon>
        <taxon>eudicotyledons</taxon>
        <taxon>Gunneridae</taxon>
        <taxon>Pentapetalae</taxon>
        <taxon>rosids</taxon>
        <taxon>malvids</taxon>
        <taxon>Brassicales</taxon>
        <taxon>Brassicaceae</taxon>
        <taxon>Brassiceae</taxon>
        <taxon>Brassica</taxon>
    </lineage>
</organism>